<dbReference type="PANTHER" id="PTHR34613">
    <property type="entry name" value="SLL0800 PROTEIN"/>
    <property type="match status" value="1"/>
</dbReference>
<gene>
    <name evidence="1" type="ORF">H4W81_005024</name>
</gene>
<comment type="caution">
    <text evidence="1">The sequence shown here is derived from an EMBL/GenBank/DDBJ whole genome shotgun (WGS) entry which is preliminary data.</text>
</comment>
<dbReference type="EMBL" id="JADBEF010000001">
    <property type="protein sequence ID" value="MBE1562245.1"/>
    <property type="molecule type" value="Genomic_DNA"/>
</dbReference>
<sequence>MASLYHEALHRIFQEDTSLVARAFDRLLGAAIPEPRKISVVDSDLNECKAIVRRGDTLLLVEADPDRYVVIVESQTETADDKPLAWAYYLSHAAAKYDALPALLVISRSRSTAGWSRQFHRLGLPGLPSLIVCPLVLGPDNVPVITDLAEACQDVSLTILTALIHACDSEVGGILNVLAPALSTIDPDIAKDLAEFTEAGLQGTPAQALWRALMSAMTFPYQSELRSLGHEEGRADEAARMVLRVLERRGVAVSDQVRDRVLDCTDSAALERWFDRALEATTADEIFD</sequence>
<evidence type="ECO:0000313" key="2">
    <source>
        <dbReference type="Proteomes" id="UP000661607"/>
    </source>
</evidence>
<reference evidence="1 2" key="1">
    <citation type="submission" date="2020-10" db="EMBL/GenBank/DDBJ databases">
        <title>Sequencing the genomes of 1000 actinobacteria strains.</title>
        <authorList>
            <person name="Klenk H.-P."/>
        </authorList>
    </citation>
    <scope>NUCLEOTIDE SEQUENCE [LARGE SCALE GENOMIC DNA]</scope>
    <source>
        <strain evidence="1 2">DSM 43748</strain>
    </source>
</reference>
<dbReference type="PANTHER" id="PTHR34613:SF1">
    <property type="entry name" value="SLL6017 PROTEIN"/>
    <property type="match status" value="1"/>
</dbReference>
<dbReference type="Proteomes" id="UP000661607">
    <property type="component" value="Unassembled WGS sequence"/>
</dbReference>
<evidence type="ECO:0000313" key="1">
    <source>
        <dbReference type="EMBL" id="MBE1562245.1"/>
    </source>
</evidence>
<proteinExistence type="predicted"/>
<organism evidence="1 2">
    <name type="scientific">Nonomuraea africana</name>
    <dbReference type="NCBI Taxonomy" id="46171"/>
    <lineage>
        <taxon>Bacteria</taxon>
        <taxon>Bacillati</taxon>
        <taxon>Actinomycetota</taxon>
        <taxon>Actinomycetes</taxon>
        <taxon>Streptosporangiales</taxon>
        <taxon>Streptosporangiaceae</taxon>
        <taxon>Nonomuraea</taxon>
    </lineage>
</organism>
<keyword evidence="2" id="KW-1185">Reference proteome</keyword>
<evidence type="ECO:0008006" key="3">
    <source>
        <dbReference type="Google" id="ProtNLM"/>
    </source>
</evidence>
<name>A0ABR9KK97_9ACTN</name>
<accession>A0ABR9KK97</accession>
<protein>
    <recommendedName>
        <fullName evidence="3">Transposase (putative) YhgA-like domain-containing protein</fullName>
    </recommendedName>
</protein>
<dbReference type="RefSeq" id="WP_192777007.1">
    <property type="nucleotide sequence ID" value="NZ_BAAASY010000039.1"/>
</dbReference>